<dbReference type="EMBL" id="JAVREL010000006">
    <property type="protein sequence ID" value="MDT0343574.1"/>
    <property type="molecule type" value="Genomic_DNA"/>
</dbReference>
<evidence type="ECO:0000313" key="4">
    <source>
        <dbReference type="Proteomes" id="UP001183246"/>
    </source>
</evidence>
<comment type="caution">
    <text evidence="3">The sequence shown here is derived from an EMBL/GenBank/DDBJ whole genome shotgun (WGS) entry which is preliminary data.</text>
</comment>
<dbReference type="Gene3D" id="2.60.60.30">
    <property type="entry name" value="sav2460 like domains"/>
    <property type="match status" value="1"/>
</dbReference>
<dbReference type="CDD" id="cd06974">
    <property type="entry name" value="TerD_like"/>
    <property type="match status" value="1"/>
</dbReference>
<evidence type="ECO:0000259" key="2">
    <source>
        <dbReference type="Pfam" id="PF02342"/>
    </source>
</evidence>
<dbReference type="Pfam" id="PF02342">
    <property type="entry name" value="TerD"/>
    <property type="match status" value="1"/>
</dbReference>
<name>A0ABU2MR55_9ACTN</name>
<dbReference type="PANTHER" id="PTHR32097">
    <property type="entry name" value="CAMP-BINDING PROTEIN 1-RELATED"/>
    <property type="match status" value="1"/>
</dbReference>
<reference evidence="4" key="1">
    <citation type="submission" date="2023-07" db="EMBL/GenBank/DDBJ databases">
        <title>30 novel species of actinomycetes from the DSMZ collection.</title>
        <authorList>
            <person name="Nouioui I."/>
        </authorList>
    </citation>
    <scope>NUCLEOTIDE SEQUENCE [LARGE SCALE GENOMIC DNA]</scope>
    <source>
        <strain evidence="4">DSM 44938</strain>
    </source>
</reference>
<proteinExistence type="inferred from homology"/>
<dbReference type="InterPro" id="IPR003325">
    <property type="entry name" value="TerD"/>
</dbReference>
<organism evidence="3 4">
    <name type="scientific">Streptomyces litchfieldiae</name>
    <dbReference type="NCBI Taxonomy" id="3075543"/>
    <lineage>
        <taxon>Bacteria</taxon>
        <taxon>Bacillati</taxon>
        <taxon>Actinomycetota</taxon>
        <taxon>Actinomycetes</taxon>
        <taxon>Kitasatosporales</taxon>
        <taxon>Streptomycetaceae</taxon>
        <taxon>Streptomyces</taxon>
    </lineage>
</organism>
<evidence type="ECO:0000256" key="1">
    <source>
        <dbReference type="ARBA" id="ARBA00008775"/>
    </source>
</evidence>
<dbReference type="Proteomes" id="UP001183246">
    <property type="component" value="Unassembled WGS sequence"/>
</dbReference>
<protein>
    <submittedName>
        <fullName evidence="3">TerD family protein</fullName>
    </submittedName>
</protein>
<dbReference type="InterPro" id="IPR051324">
    <property type="entry name" value="Stress/Tellurium_Resist"/>
</dbReference>
<keyword evidence="4" id="KW-1185">Reference proteome</keyword>
<accession>A0ABU2MR55</accession>
<evidence type="ECO:0000313" key="3">
    <source>
        <dbReference type="EMBL" id="MDT0343574.1"/>
    </source>
</evidence>
<dbReference type="PANTHER" id="PTHR32097:SF4">
    <property type="entry name" value="GENERAL STRESS PROTEIN 16U"/>
    <property type="match status" value="1"/>
</dbReference>
<comment type="similarity">
    <text evidence="1">Belongs to the CAPAB/TerDEXZ family.</text>
</comment>
<dbReference type="RefSeq" id="WP_311704711.1">
    <property type="nucleotide sequence ID" value="NZ_JAVREL010000006.1"/>
</dbReference>
<gene>
    <name evidence="3" type="ORF">RM590_13270</name>
</gene>
<feature type="domain" description="TerD" evidence="2">
    <location>
        <begin position="27"/>
        <end position="160"/>
    </location>
</feature>
<sequence length="405" mass="42520">MAANGGELSKGGNRALAGDRVSVEVTTSAGIDVSALLLTSEGKVRGDSDLVFFNHPEQDGVRVDGRSVHVDLARVPAEVASVACVASIDVAEPGAAFDAGSTPRVTVSCEGTDLTFAPPPLTGGETVLLLVEFYRRADAWKVRALGQGYATGLAGLATDFGIVVDDAEEEPAVAAMPEAAVPSAPPAGALGKIELTKSGAATISLNKGDPELVVTAALEWDGGSRGDDAADLDLYALFVPAHAVRPPLTGKERKAADAASQETPKAGAVYWNNLGDLRQAPHLMLDGDARVPGREVVRIQRPDQHGFVLICAYSAVENGTGSFRSFGAKAVVSDGRGSTVTVPLYSDNDNAYWVAIALADFTVPEGVRISQVEKYSKRHSENRPMLYADGVFEMDRGPVEFKDWD</sequence>